<dbReference type="Proteomes" id="UP001597419">
    <property type="component" value="Unassembled WGS sequence"/>
</dbReference>
<gene>
    <name evidence="2" type="ORF">ACFSYJ_06395</name>
</gene>
<evidence type="ECO:0000313" key="3">
    <source>
        <dbReference type="Proteomes" id="UP001597419"/>
    </source>
</evidence>
<dbReference type="Pfam" id="PF13560">
    <property type="entry name" value="HTH_31"/>
    <property type="match status" value="1"/>
</dbReference>
<comment type="caution">
    <text evidence="2">The sequence shown here is derived from an EMBL/GenBank/DDBJ whole genome shotgun (WGS) entry which is preliminary data.</text>
</comment>
<dbReference type="SUPFAM" id="SSF47413">
    <property type="entry name" value="lambda repressor-like DNA-binding domains"/>
    <property type="match status" value="1"/>
</dbReference>
<evidence type="ECO:0000313" key="2">
    <source>
        <dbReference type="EMBL" id="MFD2458217.1"/>
    </source>
</evidence>
<dbReference type="SMART" id="SM00530">
    <property type="entry name" value="HTH_XRE"/>
    <property type="match status" value="1"/>
</dbReference>
<dbReference type="RefSeq" id="WP_345395198.1">
    <property type="nucleotide sequence ID" value="NZ_BAABHG010000007.1"/>
</dbReference>
<dbReference type="InterPro" id="IPR043917">
    <property type="entry name" value="DUF5753"/>
</dbReference>
<dbReference type="CDD" id="cd00093">
    <property type="entry name" value="HTH_XRE"/>
    <property type="match status" value="1"/>
</dbReference>
<reference evidence="3" key="1">
    <citation type="journal article" date="2019" name="Int. J. Syst. Evol. Microbiol.">
        <title>The Global Catalogue of Microorganisms (GCM) 10K type strain sequencing project: providing services to taxonomists for standard genome sequencing and annotation.</title>
        <authorList>
            <consortium name="The Broad Institute Genomics Platform"/>
            <consortium name="The Broad Institute Genome Sequencing Center for Infectious Disease"/>
            <person name="Wu L."/>
            <person name="Ma J."/>
        </authorList>
    </citation>
    <scope>NUCLEOTIDE SEQUENCE [LARGE SCALE GENOMIC DNA]</scope>
    <source>
        <strain evidence="3">CGMCC 4.7643</strain>
    </source>
</reference>
<name>A0ABW5GCQ8_9PSEU</name>
<feature type="domain" description="HTH cro/C1-type" evidence="1">
    <location>
        <begin position="17"/>
        <end position="72"/>
    </location>
</feature>
<dbReference type="EMBL" id="JBHUKU010000003">
    <property type="protein sequence ID" value="MFD2458217.1"/>
    <property type="molecule type" value="Genomic_DNA"/>
</dbReference>
<dbReference type="Pfam" id="PF19054">
    <property type="entry name" value="DUF5753"/>
    <property type="match status" value="1"/>
</dbReference>
<dbReference type="InterPro" id="IPR010982">
    <property type="entry name" value="Lambda_DNA-bd_dom_sf"/>
</dbReference>
<evidence type="ECO:0000259" key="1">
    <source>
        <dbReference type="PROSITE" id="PS50943"/>
    </source>
</evidence>
<keyword evidence="3" id="KW-1185">Reference proteome</keyword>
<sequence>MGTATPTAIKRWIAFEMKRLREASGHDRSAAAARIGKATTVIAHIETARNLPAPADLELLLDFYGVPEHVSLFRDMVRRAKRNRDWWIKFKDAVIGDFDVFLALETGAARISSADMNVIPGLFQTRDYARAIFRNGETGMSDEQIAVKVDLRMARQTILDRENDAPRVWAILDEGALRRQVGGPAVMHDQLQRLAELAEKPNVDIQVLPFAAGAHAAVDGAFTIMDFPAEFIGDPGTVYVENRRQFLYYETPEAVREFRNIFERLQMQAEKPELSLEFVKELAKETRGES</sequence>
<proteinExistence type="predicted"/>
<accession>A0ABW5GCQ8</accession>
<dbReference type="PROSITE" id="PS50943">
    <property type="entry name" value="HTH_CROC1"/>
    <property type="match status" value="1"/>
</dbReference>
<protein>
    <submittedName>
        <fullName evidence="2">Helix-turn-helix domain-containing protein</fullName>
    </submittedName>
</protein>
<dbReference type="InterPro" id="IPR001387">
    <property type="entry name" value="Cro/C1-type_HTH"/>
</dbReference>
<organism evidence="2 3">
    <name type="scientific">Amycolatopsis samaneae</name>
    <dbReference type="NCBI Taxonomy" id="664691"/>
    <lineage>
        <taxon>Bacteria</taxon>
        <taxon>Bacillati</taxon>
        <taxon>Actinomycetota</taxon>
        <taxon>Actinomycetes</taxon>
        <taxon>Pseudonocardiales</taxon>
        <taxon>Pseudonocardiaceae</taxon>
        <taxon>Amycolatopsis</taxon>
    </lineage>
</organism>